<dbReference type="EMBL" id="CP117255">
    <property type="protein sequence ID" value="WFR95705.1"/>
    <property type="molecule type" value="Genomic_DNA"/>
</dbReference>
<evidence type="ECO:0000313" key="1">
    <source>
        <dbReference type="EMBL" id="WFR95705.1"/>
    </source>
</evidence>
<dbReference type="KEGG" id="rtu:PR017_00700"/>
<keyword evidence="1" id="KW-0255">Endonuclease</keyword>
<protein>
    <submittedName>
        <fullName evidence="1">HNH endonuclease</fullName>
    </submittedName>
</protein>
<reference evidence="1 2" key="1">
    <citation type="journal article" date="2018" name="Sci. Rep.">
        <title>Rhizobium tumorigenes sp. nov., a novel plant tumorigenic bacterium isolated from cane gall tumors on thornless blackberry.</title>
        <authorList>
            <person name="Kuzmanovi N."/>
            <person name="Smalla K."/>
            <person name="Gronow S."/>
            <person name="PuBawska J."/>
        </authorList>
    </citation>
    <scope>NUCLEOTIDE SEQUENCE [LARGE SCALE GENOMIC DNA]</scope>
    <source>
        <strain evidence="1 2">1078</strain>
    </source>
</reference>
<gene>
    <name evidence="1" type="ORF">PR017_00700</name>
</gene>
<dbReference type="GO" id="GO:0004519">
    <property type="term" value="F:endonuclease activity"/>
    <property type="evidence" value="ECO:0007669"/>
    <property type="project" value="UniProtKB-KW"/>
</dbReference>
<keyword evidence="1" id="KW-0540">Nuclease</keyword>
<reference evidence="2" key="2">
    <citation type="journal article" date="2023" name="MicrobiologyOpen">
        <title>Genomics of the tumorigenes clade of the family Rhizobiaceae and description of Rhizobium rhododendri sp. nov.</title>
        <authorList>
            <person name="Kuzmanovic N."/>
            <person name="diCenzo G.C."/>
            <person name="Bunk B."/>
            <person name="Sproeer C."/>
            <person name="Fruehling A."/>
            <person name="Neumann-Schaal M."/>
            <person name="Overmann J."/>
            <person name="Smalla K."/>
        </authorList>
    </citation>
    <scope>NUCLEOTIDE SEQUENCE [LARGE SCALE GENOMIC DNA]</scope>
    <source>
        <strain evidence="2">1078</strain>
    </source>
</reference>
<proteinExistence type="predicted"/>
<dbReference type="RefSeq" id="WP_111216628.1">
    <property type="nucleotide sequence ID" value="NZ_CP117255.1"/>
</dbReference>
<dbReference type="Gene3D" id="1.10.30.50">
    <property type="match status" value="1"/>
</dbReference>
<organism evidence="1 2">
    <name type="scientific">Rhizobium tumorigenes</name>
    <dbReference type="NCBI Taxonomy" id="2041385"/>
    <lineage>
        <taxon>Bacteria</taxon>
        <taxon>Pseudomonadati</taxon>
        <taxon>Pseudomonadota</taxon>
        <taxon>Alphaproteobacteria</taxon>
        <taxon>Hyphomicrobiales</taxon>
        <taxon>Rhizobiaceae</taxon>
        <taxon>Rhizobium/Agrobacterium group</taxon>
        <taxon>Rhizobium</taxon>
    </lineage>
</organism>
<dbReference type="Proteomes" id="UP000249499">
    <property type="component" value="Chromosome"/>
</dbReference>
<keyword evidence="2" id="KW-1185">Reference proteome</keyword>
<accession>A0AAF1K4U0</accession>
<name>A0AAF1K4U0_9HYPH</name>
<sequence>MVMSLALPMTAAEQLDLIDNIVAERTQQPNKTFFNSIAEEWRQRVGDYLAHGGSPAHIPEWPAIMTKATSFKTLYSHPADGSAQGVMLQALREHELDICPSCGSPAVTETLDHYLPKGKYPHFAVTPANLTPMCDPCQRRKGESTGDATTPRFFIHPYFDTFSLAQIVQLTINAPFATPTFTLAPHPGLQAPETQLVSTHLRELQIARRFIRFFRNEHRRLLRNVTKMRVKGLNVADNIEAWQDGYADPTPNSWQHLFYDAVTRNVGYLAHIAGGPLPVLP</sequence>
<dbReference type="AlphaFoldDB" id="A0AAF1K4U0"/>
<keyword evidence="1" id="KW-0378">Hydrolase</keyword>
<evidence type="ECO:0000313" key="2">
    <source>
        <dbReference type="Proteomes" id="UP000249499"/>
    </source>
</evidence>